<dbReference type="GO" id="GO:0030337">
    <property type="term" value="F:DNA polymerase processivity factor activity"/>
    <property type="evidence" value="ECO:0007669"/>
    <property type="project" value="InterPro"/>
</dbReference>
<dbReference type="SUPFAM" id="SSF55979">
    <property type="entry name" value="DNA clamp"/>
    <property type="match status" value="2"/>
</dbReference>
<dbReference type="KEGG" id="vg:80534763"/>
<dbReference type="GO" id="GO:0019079">
    <property type="term" value="P:viral genome replication"/>
    <property type="evidence" value="ECO:0007669"/>
    <property type="project" value="InterPro"/>
</dbReference>
<dbReference type="GO" id="GO:0006260">
    <property type="term" value="P:DNA replication"/>
    <property type="evidence" value="ECO:0007669"/>
    <property type="project" value="UniProtKB-KW"/>
</dbReference>
<reference evidence="7 8" key="1">
    <citation type="journal article" date="2012" name="J. Virol.">
        <title>A Novel Bat Herpesvirus Encodes Homologues of Major Histocompatibility Complex Classes I and II, C-Type Lectin, and a Unique Family of Immune-Related Genes.</title>
        <authorList>
            <person name="Zhang H."/>
            <person name="Todd S."/>
            <person name="Tachedjian M."/>
            <person name="Barr J.A."/>
            <person name="Luo M."/>
            <person name="Yu M."/>
            <person name="Marsh G.A."/>
            <person name="Crameri G."/>
            <person name="Wang L.F."/>
        </authorList>
    </citation>
    <scope>NUCLEOTIDE SEQUENCE [LARGE SCALE GENOMIC DNA]</scope>
    <source>
        <strain evidence="7">B7D8</strain>
    </source>
</reference>
<dbReference type="InterPro" id="IPR004997">
    <property type="entry name" value="Herpes_PAP"/>
</dbReference>
<feature type="compositionally biased region" description="Basic and acidic residues" evidence="6">
    <location>
        <begin position="330"/>
        <end position="356"/>
    </location>
</feature>
<keyword evidence="8" id="KW-1185">Reference proteome</keyword>
<comment type="similarity">
    <text evidence="1">Belongs to the herpesviridae polymerase accessory protein family.</text>
</comment>
<evidence type="ECO:0000256" key="5">
    <source>
        <dbReference type="ARBA" id="ARBA00032287"/>
    </source>
</evidence>
<dbReference type="Proteomes" id="UP000103899">
    <property type="component" value="Segment"/>
</dbReference>
<name>I3VQ29_9BETA</name>
<evidence type="ECO:0000313" key="7">
    <source>
        <dbReference type="EMBL" id="AFK83873.1"/>
    </source>
</evidence>
<keyword evidence="3" id="KW-0235">DNA replication</keyword>
<dbReference type="EMBL" id="JQ805139">
    <property type="protein sequence ID" value="AFK83873.1"/>
    <property type="molecule type" value="Genomic_DNA"/>
</dbReference>
<feature type="region of interest" description="Disordered" evidence="6">
    <location>
        <begin position="300"/>
        <end position="404"/>
    </location>
</feature>
<evidence type="ECO:0000256" key="2">
    <source>
        <dbReference type="ARBA" id="ARBA00015068"/>
    </source>
</evidence>
<organism evidence="7 8">
    <name type="scientific">miniopterid betaherpesvirus 1</name>
    <dbReference type="NCBI Taxonomy" id="3070189"/>
    <lineage>
        <taxon>Viruses</taxon>
        <taxon>Duplodnaviria</taxon>
        <taxon>Heunggongvirae</taxon>
        <taxon>Peploviricota</taxon>
        <taxon>Herviviricetes</taxon>
        <taxon>Herpesvirales</taxon>
        <taxon>Orthoherpesviridae</taxon>
        <taxon>Betaherpesvirinae</taxon>
        <taxon>Quwivirus</taxon>
        <taxon>Quwivirus miniopteridbeta1</taxon>
    </lineage>
</organism>
<keyword evidence="4" id="KW-0238">DNA-binding</keyword>
<dbReference type="GO" id="GO:0003677">
    <property type="term" value="F:DNA binding"/>
    <property type="evidence" value="ECO:0007669"/>
    <property type="project" value="UniProtKB-KW"/>
</dbReference>
<evidence type="ECO:0000256" key="4">
    <source>
        <dbReference type="ARBA" id="ARBA00023125"/>
    </source>
</evidence>
<dbReference type="Gene3D" id="3.70.10.10">
    <property type="match status" value="1"/>
</dbReference>
<evidence type="ECO:0000256" key="1">
    <source>
        <dbReference type="ARBA" id="ARBA00010709"/>
    </source>
</evidence>
<dbReference type="Pfam" id="PF03325">
    <property type="entry name" value="Herpes_PAP"/>
    <property type="match status" value="1"/>
</dbReference>
<feature type="compositionally biased region" description="Polar residues" evidence="6">
    <location>
        <begin position="357"/>
        <end position="368"/>
    </location>
</feature>
<dbReference type="InterPro" id="IPR046938">
    <property type="entry name" value="DNA_clamp_sf"/>
</dbReference>
<dbReference type="RefSeq" id="YP_010797060.1">
    <property type="nucleotide sequence ID" value="NC_076129.1"/>
</dbReference>
<evidence type="ECO:0000256" key="6">
    <source>
        <dbReference type="SAM" id="MobiDB-lite"/>
    </source>
</evidence>
<proteinExistence type="inferred from homology"/>
<evidence type="ECO:0000313" key="8">
    <source>
        <dbReference type="Proteomes" id="UP000103899"/>
    </source>
</evidence>
<evidence type="ECO:0000256" key="3">
    <source>
        <dbReference type="ARBA" id="ARBA00022705"/>
    </source>
</evidence>
<accession>I3VQ29</accession>
<protein>
    <recommendedName>
        <fullName evidence="2">DNA polymerase processivity factor</fullName>
    </recommendedName>
    <alternativeName>
        <fullName evidence="5">Polymerase accessory protein</fullName>
    </alternativeName>
</protein>
<dbReference type="GeneID" id="80534763"/>
<sequence length="404" mass="45468">MDRMDRMDRLDRLECMDRMERKVREKEPPTLALRLKPYKTAIQQLRSVLRTLKENTTVTFLPTPAMVLQTVRVHYISKITFNSSCLYITNKMFQPKTINNSMPVLGNFIYTTSSKDLTRFYVQDTSDLSARVHMSAPDFTMDVTSACVHGQDIIRENGDSSSRVDLDITVIYDLIKWLAPHTRVKRNVKRQSVAVGTVQILMHANPPTLKFALGATSEMEFTAGSKVSFHEVKSVRATVSAKNFYQALLNCAVTKLSCTIRFLTEHELMVYVASKSSVFSVENFLTEEQQFARGDVSFERPLSHRQGGGANGSQMNEVNDGGQDGCSEVPVKRHERSSNRKLVDQDHPGPRDKYEQNKITSYMTAKTGSSGGERSGYFGDAKEESDSDSSVSFEFAPSSKKQKC</sequence>